<dbReference type="SUPFAM" id="SSF69318">
    <property type="entry name" value="Integrin alpha N-terminal domain"/>
    <property type="match status" value="2"/>
</dbReference>
<keyword evidence="1" id="KW-0732">Signal</keyword>
<dbReference type="Pfam" id="PF05593">
    <property type="entry name" value="RHS_repeat"/>
    <property type="match status" value="1"/>
</dbReference>
<evidence type="ECO:0000256" key="1">
    <source>
        <dbReference type="ARBA" id="ARBA00022729"/>
    </source>
</evidence>
<dbReference type="InterPro" id="IPR050708">
    <property type="entry name" value="T6SS_VgrG/RHS"/>
</dbReference>
<dbReference type="InterPro" id="IPR031325">
    <property type="entry name" value="RHS_repeat"/>
</dbReference>
<dbReference type="InterPro" id="IPR022385">
    <property type="entry name" value="Rhs_assc_core"/>
</dbReference>
<keyword evidence="3" id="KW-0472">Membrane</keyword>
<keyword evidence="5" id="KW-1185">Reference proteome</keyword>
<comment type="caution">
    <text evidence="4">The sequence shown here is derived from an EMBL/GenBank/DDBJ whole genome shotgun (WGS) entry which is preliminary data.</text>
</comment>
<dbReference type="InterPro" id="IPR013517">
    <property type="entry name" value="FG-GAP"/>
</dbReference>
<dbReference type="Proteomes" id="UP000612899">
    <property type="component" value="Unassembled WGS sequence"/>
</dbReference>
<evidence type="ECO:0000313" key="4">
    <source>
        <dbReference type="EMBL" id="GIH11636.1"/>
    </source>
</evidence>
<gene>
    <name evidence="4" type="ORF">Rhe02_97030</name>
</gene>
<keyword evidence="3" id="KW-1133">Transmembrane helix</keyword>
<protein>
    <recommendedName>
        <fullName evidence="6">Insecticide toxin TcdB middle/N-terminal domain-containing protein</fullName>
    </recommendedName>
</protein>
<dbReference type="InterPro" id="IPR006530">
    <property type="entry name" value="YD"/>
</dbReference>
<proteinExistence type="predicted"/>
<dbReference type="InterPro" id="IPR028994">
    <property type="entry name" value="Integrin_alpha_N"/>
</dbReference>
<evidence type="ECO:0000256" key="3">
    <source>
        <dbReference type="SAM" id="Phobius"/>
    </source>
</evidence>
<dbReference type="Pfam" id="PF13517">
    <property type="entry name" value="FG-GAP_3"/>
    <property type="match status" value="1"/>
</dbReference>
<accession>A0A8J3VMR4</accession>
<reference evidence="4" key="1">
    <citation type="submission" date="2021-01" db="EMBL/GenBank/DDBJ databases">
        <title>Whole genome shotgun sequence of Rhizocola hellebori NBRC 109834.</title>
        <authorList>
            <person name="Komaki H."/>
            <person name="Tamura T."/>
        </authorList>
    </citation>
    <scope>NUCLEOTIDE SEQUENCE</scope>
    <source>
        <strain evidence="4">NBRC 109834</strain>
    </source>
</reference>
<feature type="transmembrane region" description="Helical" evidence="3">
    <location>
        <begin position="2160"/>
        <end position="2186"/>
    </location>
</feature>
<organism evidence="4 5">
    <name type="scientific">Rhizocola hellebori</name>
    <dbReference type="NCBI Taxonomy" id="1392758"/>
    <lineage>
        <taxon>Bacteria</taxon>
        <taxon>Bacillati</taxon>
        <taxon>Actinomycetota</taxon>
        <taxon>Actinomycetes</taxon>
        <taxon>Micromonosporales</taxon>
        <taxon>Micromonosporaceae</taxon>
        <taxon>Rhizocola</taxon>
    </lineage>
</organism>
<keyword evidence="3" id="KW-0812">Transmembrane</keyword>
<evidence type="ECO:0000313" key="5">
    <source>
        <dbReference type="Proteomes" id="UP000612899"/>
    </source>
</evidence>
<feature type="transmembrane region" description="Helical" evidence="3">
    <location>
        <begin position="2121"/>
        <end position="2140"/>
    </location>
</feature>
<dbReference type="Gene3D" id="2.180.10.10">
    <property type="entry name" value="RHS repeat-associated core"/>
    <property type="match status" value="2"/>
</dbReference>
<name>A0A8J3VMR4_9ACTN</name>
<dbReference type="RefSeq" id="WP_203915361.1">
    <property type="nucleotide sequence ID" value="NZ_BONY01000150.1"/>
</dbReference>
<sequence length="2336" mass="246126">MEVLDRSAAEAAGVDGLLLRLSRGDDGVSAGQAMIDLDYSGFVAAYGGDWAARLRLVAMPACAVSTPALEHCRRGVPVPSSKSDTTTLRLSAQVSVNPAESAAVSQQQSVASKSAADGTVAMADGPQLFGVQSGPGAYANTSLSSSAAWSAGTQAGDFSWSHPLTAPPVAGGLAPKLGLSYSSAMVDGRTAVEGAQTSQVGEGFADINAGFVERAYRSCADDVLQRVLLSTGWEVFTRMVPLADFDGDAAKRPDFLGITANGDMWINFNTSKPGDPSKGTGLFVSGGWGSISQLWPADLDNDGRTDLVGFDGSSVWWWRLTGAAGSAPTIGPGTQLTGFAGYGKIVPPIDVDRDGKVDIAGVNSAGEMRYRKNTSTSGAVSFSGTSTLITAGWGSVQHFFVGDFDGDGRVDITGRDSDVYYVWLLSGAVGSAPTVTVRTLGTGWGALTRFAPLLDYDRDGKPDIAGFSASGELYAHVNTSTPGNASRGWSGLISTGWSAVNTIFAADFDGDTVNDIVGRDVGGAMWVFQGTGKPGLPQFGPFHFNSTGDRCWRLPNATMSLGGKSVELILDDATGTWKSSDDSATKVEQIVDADGERWKATTADGTQYFFGLNKLPGWTSGDRETASRLMVPVFANHTGEACLNTADFAASWCQQPWRWNLDYVVDPHGNTMSYWYGKETNNTGLAGNPGVVASYDRASYLQRVEYGTRGGRESSPTATPPAKVVFDYADRCWGTCWNGSTPVAANWYDTPWDLRCITTSCSNNMSPSFWTALRLTSVTTQARNASTSSYQDVDKWELTHSYPATGDNTSPSLWLASVTHTAKAGTGPTITEPSIQFTGTAMQNRAHFDAGAVEPTYKYRLTSINNGTGGQTQVYYDNTDCPAGAANTPDPDHNSKRCYPQNVNGAWTWWSKYRVGKVVDSDLVGGSPPVTHAYAYSTAGSSASELWAHNDAGRHGAALASRTWNIWRGYSTVTITTGTVDGQKSHVSNLYMRGMHGDRVDGDNDGTRQATITTSDGVALQDDTYLAGFLRESITYDGPGGQPLTKTVQDPWWQQTSKRALTPTWAIPPTAVGGFQRTASATTKTWLPATSSWRTTQTKTTYDGVYGMPTQVEDLGDSAIATDDVCTRMTYARNTSAWIVDATSRVETVGVGCGQTASYPADLLSDTRSFFDSSTTFGTAPTRGLVTKVEQASAHNGTAPTYVTVGESGFDQWGRSVWVKDALGRQTSTVYTHDGAGRPTKVETTNPAGHKSTVNLEFSRGMPVTVVDANGKTTTSVYDTAGRLIKTWQPGNPTSGTPDIEYAFTVSGSAPNVVQTKVLGPNGNQIVSYELLDGFLRSRQTQSTAPDGKRTISDTQYDDRGLAVKAATFYNNASGPTSTLVSYNDNDVDSQTRMVYDGAARQTASQLWSKNVKQSQTSTKYEGDRIGIIPPAGASATQAIFDARGRVIEKRQYQSATGFTGAFDKTMFTADDAGRLVKAIDPAGNEWTYEYDLLGRTVKTTDPDAGTATSTYDTAGQRLSTTDSRGQKLFYEYDNLGRQTTLRADSAIGAIMATWVYDTIAKGMLTSTSRIDGANTYTSAIGSYDDGYRPLSTTDTIPGFGSAGGTLTYTVTNTYKLSGAPATQSVPSVAGLPAETLTYTYSDQGFANGLTSGQDTYIADASYTYDGQLATQLSGASGKQVRKSNTYDPATRRLTSNTVATETTPGVFTDKYSTDYSYDAAGNVLSTAGKTDNVADHQECFSYDYVGRLTEAWTQLSGACTTPQRTGADPYWRQWTFDALGNRLTQTDKDDVAGDTVWTYQIGAAAAVKPHQVKQVDAIGPKAGAATRTFEYDAAGNTTSRTTDIGAAQALTWDKEGHLATLTDSGVTTTYVYATSGQRLIAKNATESILYLSDGTELERIGTANPLGRRSYGAIAVRDASGLKWTCSDHQGTNVAQIDSITLTANRRRALPYGETRGTQPTWTGTKGHVGGTNDDTGLTHLGAREYDPSTGRFISVDPIMDLTDPRQWNAYGYANGSPVTNSDPSGLKPECGGGTGTYQCGNTVKKANGEGNFTGPDSSQTVLEGDALAQYDKILDQIREDNACQKDFWCRNASAVGMVAGVLAGAIVGGLCLAGSFGIAAVGCAAIGGFVGGAVGSLVTNSLDADHETGWQLAGEALLSGVIGAVAGAVTAVAGAAAFGASVAITSGLGLRAAAQMASGAVKSAFTAGGGGSAGAGLRGYADSLQNGYTSKGGPHVAAKFTSATGKSHFGHSGHGMAPREGGLLEIMLRSSGHHGGCAEVACLIAAETVGDDIVRGSMTAMRVRGVNSGGSAHGTPMTPCPSCLSLLDLLGIGY</sequence>
<evidence type="ECO:0000256" key="2">
    <source>
        <dbReference type="SAM" id="MobiDB-lite"/>
    </source>
</evidence>
<evidence type="ECO:0008006" key="6">
    <source>
        <dbReference type="Google" id="ProtNLM"/>
    </source>
</evidence>
<dbReference type="PANTHER" id="PTHR32305">
    <property type="match status" value="1"/>
</dbReference>
<dbReference type="NCBIfam" id="TIGR01643">
    <property type="entry name" value="YD_repeat_2x"/>
    <property type="match status" value="2"/>
</dbReference>
<dbReference type="NCBIfam" id="TIGR03696">
    <property type="entry name" value="Rhs_assc_core"/>
    <property type="match status" value="1"/>
</dbReference>
<dbReference type="EMBL" id="BONY01000150">
    <property type="protein sequence ID" value="GIH11636.1"/>
    <property type="molecule type" value="Genomic_DNA"/>
</dbReference>
<dbReference type="PANTHER" id="PTHR32305:SF17">
    <property type="entry name" value="TRNA NUCLEASE WAPA"/>
    <property type="match status" value="1"/>
</dbReference>
<feature type="transmembrane region" description="Helical" evidence="3">
    <location>
        <begin position="2094"/>
        <end position="2114"/>
    </location>
</feature>
<feature type="region of interest" description="Disordered" evidence="2">
    <location>
        <begin position="1954"/>
        <end position="1979"/>
    </location>
</feature>